<dbReference type="RefSeq" id="WP_376979110.1">
    <property type="nucleotide sequence ID" value="NZ_JBHLSV010000005.1"/>
</dbReference>
<name>A0ABV6RAV2_9MICO</name>
<evidence type="ECO:0000313" key="1">
    <source>
        <dbReference type="EMBL" id="MFC0673497.1"/>
    </source>
</evidence>
<gene>
    <name evidence="1" type="ORF">ACFFF6_05965</name>
</gene>
<proteinExistence type="predicted"/>
<sequence length="159" mass="18302">MHIFHPWRELGRRMPHITVKFTDELTPPLLGETDGHSEIKIRKRLLQIDRRCTILHEMIHIEHGHDGHVEGSAERAVEVETATLLLPLDFLVWGLRWTLDPEELAEELWVRRDVLDTRLESLTDIEVHAVREAVSDAHGREATRLVTIRSPEHDAPGCG</sequence>
<dbReference type="Proteomes" id="UP001589793">
    <property type="component" value="Unassembled WGS sequence"/>
</dbReference>
<evidence type="ECO:0000313" key="2">
    <source>
        <dbReference type="Proteomes" id="UP001589793"/>
    </source>
</evidence>
<dbReference type="EMBL" id="JBHLSV010000005">
    <property type="protein sequence ID" value="MFC0673497.1"/>
    <property type="molecule type" value="Genomic_DNA"/>
</dbReference>
<keyword evidence="2" id="KW-1185">Reference proteome</keyword>
<comment type="caution">
    <text evidence="1">The sequence shown here is derived from an EMBL/GenBank/DDBJ whole genome shotgun (WGS) entry which is preliminary data.</text>
</comment>
<reference evidence="1 2" key="1">
    <citation type="submission" date="2024-09" db="EMBL/GenBank/DDBJ databases">
        <authorList>
            <person name="Sun Q."/>
            <person name="Mori K."/>
        </authorList>
    </citation>
    <scope>NUCLEOTIDE SEQUENCE [LARGE SCALE GENOMIC DNA]</scope>
    <source>
        <strain evidence="1 2">CICC 10874</strain>
    </source>
</reference>
<protein>
    <submittedName>
        <fullName evidence="1">ImmA/IrrE family metallo-endopeptidase</fullName>
    </submittedName>
</protein>
<organism evidence="1 2">
    <name type="scientific">Brachybacterium hainanense</name>
    <dbReference type="NCBI Taxonomy" id="1541174"/>
    <lineage>
        <taxon>Bacteria</taxon>
        <taxon>Bacillati</taxon>
        <taxon>Actinomycetota</taxon>
        <taxon>Actinomycetes</taxon>
        <taxon>Micrococcales</taxon>
        <taxon>Dermabacteraceae</taxon>
        <taxon>Brachybacterium</taxon>
    </lineage>
</organism>
<accession>A0ABV6RAV2</accession>